<dbReference type="Gene3D" id="2.120.10.30">
    <property type="entry name" value="TolB, C-terminal domain"/>
    <property type="match status" value="1"/>
</dbReference>
<keyword evidence="3" id="KW-0131">Cell cycle</keyword>
<name>A0A1E7QJF4_WOLPI</name>
<dbReference type="EMBL" id="MJMG01000007">
    <property type="protein sequence ID" value="OEY86598.1"/>
    <property type="molecule type" value="Genomic_DNA"/>
</dbReference>
<evidence type="ECO:0000256" key="3">
    <source>
        <dbReference type="ARBA" id="ARBA00023306"/>
    </source>
</evidence>
<reference evidence="4 5" key="1">
    <citation type="submission" date="2016-09" db="EMBL/GenBank/DDBJ databases">
        <title>Genomic evidence for plant-parasitic nematodes as the earliest Wolbachia hosts.</title>
        <authorList>
            <person name="Brown A.M."/>
            <person name="Wasala S.K."/>
            <person name="Howe D.K."/>
            <person name="Peetz A.B."/>
            <person name="Zasada I.A."/>
            <person name="Denver D.R."/>
        </authorList>
    </citation>
    <scope>NUCLEOTIDE SEQUENCE [LARGE SCALE GENOMIC DNA]</scope>
    <source>
        <strain evidence="5">wPpe</strain>
    </source>
</reference>
<dbReference type="GO" id="GO:0015031">
    <property type="term" value="P:protein transport"/>
    <property type="evidence" value="ECO:0007669"/>
    <property type="project" value="InterPro"/>
</dbReference>
<keyword evidence="2" id="KW-0132">Cell division</keyword>
<dbReference type="OrthoDB" id="9802240at2"/>
<evidence type="ECO:0000256" key="1">
    <source>
        <dbReference type="ARBA" id="ARBA00009820"/>
    </source>
</evidence>
<dbReference type="GO" id="GO:0042597">
    <property type="term" value="C:periplasmic space"/>
    <property type="evidence" value="ECO:0007669"/>
    <property type="project" value="InterPro"/>
</dbReference>
<evidence type="ECO:0000313" key="4">
    <source>
        <dbReference type="EMBL" id="OEY86598.1"/>
    </source>
</evidence>
<dbReference type="Proteomes" id="UP000175679">
    <property type="component" value="Unassembled WGS sequence"/>
</dbReference>
<comment type="caution">
    <text evidence="4">The sequence shown here is derived from an EMBL/GenBank/DDBJ whole genome shotgun (WGS) entry which is preliminary data.</text>
</comment>
<dbReference type="PANTHER" id="PTHR36842">
    <property type="entry name" value="PROTEIN TOLB HOMOLOG"/>
    <property type="match status" value="1"/>
</dbReference>
<dbReference type="AlphaFoldDB" id="A0A1E7QJF4"/>
<dbReference type="SUPFAM" id="SSF69304">
    <property type="entry name" value="Tricorn protease N-terminal domain"/>
    <property type="match status" value="1"/>
</dbReference>
<evidence type="ECO:0000313" key="5">
    <source>
        <dbReference type="Proteomes" id="UP000175679"/>
    </source>
</evidence>
<gene>
    <name evidence="4" type="ORF">BIY23_02725</name>
</gene>
<protein>
    <submittedName>
        <fullName evidence="4">Protein TolB</fullName>
    </submittedName>
</protein>
<dbReference type="Gene3D" id="3.40.50.10070">
    <property type="entry name" value="TolB, N-terminal domain"/>
    <property type="match status" value="1"/>
</dbReference>
<dbReference type="InterPro" id="IPR011659">
    <property type="entry name" value="WD40"/>
</dbReference>
<dbReference type="SUPFAM" id="SSF52964">
    <property type="entry name" value="TolB, N-terminal domain"/>
    <property type="match status" value="1"/>
</dbReference>
<keyword evidence="5" id="KW-1185">Reference proteome</keyword>
<dbReference type="PANTHER" id="PTHR36842:SF1">
    <property type="entry name" value="PROTEIN TOLB"/>
    <property type="match status" value="1"/>
</dbReference>
<dbReference type="GO" id="GO:0051301">
    <property type="term" value="P:cell division"/>
    <property type="evidence" value="ECO:0007669"/>
    <property type="project" value="UniProtKB-KW"/>
</dbReference>
<organism evidence="4 5">
    <name type="scientific">Wolbachia pipientis</name>
    <dbReference type="NCBI Taxonomy" id="955"/>
    <lineage>
        <taxon>Bacteria</taxon>
        <taxon>Pseudomonadati</taxon>
        <taxon>Pseudomonadota</taxon>
        <taxon>Alphaproteobacteria</taxon>
        <taxon>Rickettsiales</taxon>
        <taxon>Anaplasmataceae</taxon>
        <taxon>Wolbachieae</taxon>
        <taxon>Wolbachia</taxon>
    </lineage>
</organism>
<proteinExistence type="inferred from homology"/>
<accession>A0A1E7QJF4</accession>
<dbReference type="Pfam" id="PF07676">
    <property type="entry name" value="PD40"/>
    <property type="match status" value="3"/>
</dbReference>
<evidence type="ECO:0000256" key="2">
    <source>
        <dbReference type="ARBA" id="ARBA00022618"/>
    </source>
</evidence>
<comment type="similarity">
    <text evidence="1">Belongs to the TolB family.</text>
</comment>
<dbReference type="RefSeq" id="WP_070065078.1">
    <property type="nucleotide sequence ID" value="NZ_MJMG01000007.1"/>
</dbReference>
<dbReference type="InterPro" id="IPR011042">
    <property type="entry name" value="6-blade_b-propeller_TolB-like"/>
</dbReference>
<sequence>MKRIILFILVPIICFAQDILYVTVSKNSIDNIKIVISSAVYKTDLEKNFSEKITNVVEANLLNSGLFKVKRATASQVVGDISLTINLSKFSDQQLELSFSLFDLFMKKELMNKTMILYQKDWRKMAHLISDMIYSRLIGEKGHFNTKITYIAEERGQNNKCIRKIVVMDQDGSNVKYLTNGDRFVSTPRFSPNGENIVYISYYNGRSYIILKNLKNNTESVVSAFEGVLSGPRFAPDGKSLLVCCSSGSSTNILSLDLANHRISKITNNTSINTSPSFSPDQNYIVFSSDSSGSQQLYIMNMVNQQTKRISSNSGNYSTPVWSPNGDLVAFTKSKAGKFYIGVMKPDGKKERLLSEGYKIESPAWLPNGREMIFTKTEPSNISQLCLIDLFKQKHKIISTQTNAFLADWSHF</sequence>